<dbReference type="Pfam" id="PF00753">
    <property type="entry name" value="Lactamase_B"/>
    <property type="match status" value="1"/>
</dbReference>
<evidence type="ECO:0000313" key="2">
    <source>
        <dbReference type="EMBL" id="MBB5596958.1"/>
    </source>
</evidence>
<dbReference type="InterPro" id="IPR001279">
    <property type="entry name" value="Metallo-B-lactamas"/>
</dbReference>
<accession>A0A7W9D9U7</accession>
<feature type="domain" description="Metallo-beta-lactamase" evidence="1">
    <location>
        <begin position="40"/>
        <end position="230"/>
    </location>
</feature>
<evidence type="ECO:0000259" key="1">
    <source>
        <dbReference type="SMART" id="SM00849"/>
    </source>
</evidence>
<dbReference type="InterPro" id="IPR036866">
    <property type="entry name" value="RibonucZ/Hydroxyglut_hydro"/>
</dbReference>
<name>A0A7W9D9U7_9MICC</name>
<dbReference type="RefSeq" id="WP_183639740.1">
    <property type="nucleotide sequence ID" value="NZ_CANLFI010000006.1"/>
</dbReference>
<comment type="caution">
    <text evidence="2">The sequence shown here is derived from an EMBL/GenBank/DDBJ whole genome shotgun (WGS) entry which is preliminary data.</text>
</comment>
<keyword evidence="2" id="KW-0378">Hydrolase</keyword>
<dbReference type="PANTHER" id="PTHR42951:SF4">
    <property type="entry name" value="ACYL-COENZYME A THIOESTERASE MBLAC2"/>
    <property type="match status" value="1"/>
</dbReference>
<reference evidence="2 3" key="1">
    <citation type="submission" date="2020-08" db="EMBL/GenBank/DDBJ databases">
        <title>Sequencing the genomes of 1000 actinobacteria strains.</title>
        <authorList>
            <person name="Klenk H.-P."/>
        </authorList>
    </citation>
    <scope>NUCLEOTIDE SEQUENCE [LARGE SCALE GENOMIC DNA]</scope>
    <source>
        <strain evidence="2 3">DSM 23694</strain>
    </source>
</reference>
<evidence type="ECO:0000313" key="3">
    <source>
        <dbReference type="Proteomes" id="UP000523863"/>
    </source>
</evidence>
<dbReference type="CDD" id="cd16282">
    <property type="entry name" value="metallo-hydrolase-like_MBL-fold"/>
    <property type="match status" value="1"/>
</dbReference>
<dbReference type="AlphaFoldDB" id="A0A7W9D9U7"/>
<dbReference type="InterPro" id="IPR050855">
    <property type="entry name" value="NDM-1-like"/>
</dbReference>
<dbReference type="Proteomes" id="UP000523863">
    <property type="component" value="Unassembled WGS sequence"/>
</dbReference>
<dbReference type="SUPFAM" id="SSF56281">
    <property type="entry name" value="Metallo-hydrolase/oxidoreductase"/>
    <property type="match status" value="1"/>
</dbReference>
<proteinExistence type="predicted"/>
<gene>
    <name evidence="2" type="ORF">BKA12_000038</name>
</gene>
<sequence>MTTSNPAENIADSAKTNYPVVAGWTQLNGHTYVRSSPEWGANTGLIVGSEKALVIDTGGGPRQAKELVAAVREITDLPLTLANTHAHYDHLFGNAYFRNHEGVMDIWAHHSVVRDLLESGLLQRKFVRGVEPEMEKAEGLDTEIDYPNRLLEETPVDLDLGGVTATLFFLGRAHSEGDMLVGADGVLFAGDIVEEGGHPSFEDSFPHEWQRVLGKIIAIDELYPIVVPGHGQPVDMDFVRMQFHKLRQGIRVCEAAIHEASTDYTKAIPVLPYGPLQSRHLLQRLKKTTARAASSED</sequence>
<dbReference type="SMART" id="SM00849">
    <property type="entry name" value="Lactamase_B"/>
    <property type="match status" value="1"/>
</dbReference>
<protein>
    <submittedName>
        <fullName evidence="2">Glyoxylase-like metal-dependent hydrolase (Beta-lactamase superfamily II)</fullName>
    </submittedName>
</protein>
<dbReference type="EMBL" id="JACHBL010000001">
    <property type="protein sequence ID" value="MBB5596958.1"/>
    <property type="molecule type" value="Genomic_DNA"/>
</dbReference>
<dbReference type="GO" id="GO:0016787">
    <property type="term" value="F:hydrolase activity"/>
    <property type="evidence" value="ECO:0007669"/>
    <property type="project" value="UniProtKB-KW"/>
</dbReference>
<dbReference type="PANTHER" id="PTHR42951">
    <property type="entry name" value="METALLO-BETA-LACTAMASE DOMAIN-CONTAINING"/>
    <property type="match status" value="1"/>
</dbReference>
<dbReference type="Gene3D" id="3.60.15.10">
    <property type="entry name" value="Ribonuclease Z/Hydroxyacylglutathione hydrolase-like"/>
    <property type="match status" value="1"/>
</dbReference>
<keyword evidence="3" id="KW-1185">Reference proteome</keyword>
<organism evidence="2 3">
    <name type="scientific">Neomicrococcus lactis</name>
    <dbReference type="NCBI Taxonomy" id="732241"/>
    <lineage>
        <taxon>Bacteria</taxon>
        <taxon>Bacillati</taxon>
        <taxon>Actinomycetota</taxon>
        <taxon>Actinomycetes</taxon>
        <taxon>Micrococcales</taxon>
        <taxon>Micrococcaceae</taxon>
        <taxon>Neomicrococcus</taxon>
    </lineage>
</organism>